<name>A0AA97GSC1_9ACTN</name>
<feature type="region of interest" description="Disordered" evidence="1">
    <location>
        <begin position="66"/>
        <end position="86"/>
    </location>
</feature>
<protein>
    <submittedName>
        <fullName evidence="2">Uncharacterized protein</fullName>
    </submittedName>
</protein>
<gene>
    <name evidence="2" type="ORF">MP11Mi_00940</name>
</gene>
<feature type="region of interest" description="Disordered" evidence="1">
    <location>
        <begin position="1"/>
        <end position="22"/>
    </location>
</feature>
<organism evidence="2">
    <name type="scientific">Gordonia sp. MP11Mi</name>
    <dbReference type="NCBI Taxonomy" id="3022769"/>
    <lineage>
        <taxon>Bacteria</taxon>
        <taxon>Bacillati</taxon>
        <taxon>Actinomycetota</taxon>
        <taxon>Actinomycetes</taxon>
        <taxon>Mycobacteriales</taxon>
        <taxon>Gordoniaceae</taxon>
        <taxon>Gordonia</taxon>
    </lineage>
</organism>
<dbReference type="EMBL" id="CP128986">
    <property type="protein sequence ID" value="WOC11033.1"/>
    <property type="molecule type" value="Genomic_DNA"/>
</dbReference>
<sequence length="119" mass="12952">MTTYVNFLPQSASRSTDQFAPETGTKVFFADRHSPRQRPTKEITNGVVASALGVAGICPVLLTSNRDDTHLLPNPLTPNPETDKPQRNLELHQFVDLGGEVLLVGAHSGISDLHRHEGT</sequence>
<reference evidence="2" key="1">
    <citation type="submission" date="2023-06" db="EMBL/GenBank/DDBJ databases">
        <title>Gordonia sp. nov. and Pseudochrobactrum sp. nov., two species isolated from the burying beetle Nicrophorus vespilloides.</title>
        <authorList>
            <person name="Poehlein A."/>
            <person name="Guzman J."/>
            <person name="Daniel R."/>
            <person name="Vilcinskas A."/>
        </authorList>
    </citation>
    <scope>NUCLEOTIDE SEQUENCE</scope>
    <source>
        <strain evidence="2">MP11Mi</strain>
    </source>
</reference>
<feature type="compositionally biased region" description="Polar residues" evidence="1">
    <location>
        <begin position="1"/>
        <end position="18"/>
    </location>
</feature>
<accession>A0AA97GSC1</accession>
<evidence type="ECO:0000256" key="1">
    <source>
        <dbReference type="SAM" id="MobiDB-lite"/>
    </source>
</evidence>
<dbReference type="AlphaFoldDB" id="A0AA97GSC1"/>
<proteinExistence type="predicted"/>
<evidence type="ECO:0000313" key="2">
    <source>
        <dbReference type="EMBL" id="WOC11033.1"/>
    </source>
</evidence>